<sequence length="662" mass="74624">MHCPLSFISAIVPTLEELEISPAKSQKRGPSPNAPKSPGKRQENRQGWPIDAPKLPAVPKLRPFLRPGAKGSAPYQEDLQRSPISTPILPAVPKSRPILRKGAKVPVLYQEENVDWEGDVPMVNVGQKQTNSASHYQAEPRSPKRTQNSVRGKNASQSSADRESFFAEYYKLIGGLRGPLNRLLYDKASSAKTKAKTEVINLGQKLVDECKRKKWPTQGILLARDLGELVIGAKALRSAREKCLDHPGSPGLFRYVEKLQNEIKNTYAPPLANAIIGDVSTFIAERIARQSSSNKIPSDNDDEFINRWAAPKGYVLEDDIQKKVVGQKPSGRGSQLLLKYKKPELQPPIYELIAASTFKKTNITTVPQMDIRGRNGLTNYYWGQCSIGGVAQVRTTNVVTRDPATYILVRCGEDTCWYTRSNLIAEFGKQIIKAEEKFLSLAGQKRKKASYKTVPKETSQVTYRKWYQDQVKAGSKTNVDSEHEDEDEDEDEDEYEKEDEDEDEEEDEEEDEDEDEESAAESDNEFINDSHISDENIGVSKEEIGGAGNRKREAGNGKRGTETRFRISNTYINRDGGNLWEVQEVSRINALSQQKVLKELGDVMMGGQYPWESLANSLRFRYQAGLLKLEEFEPGNLLYEWNVLCDEKLHWARHRRPSFDDG</sequence>
<dbReference type="SUPFAM" id="SSF48371">
    <property type="entry name" value="ARM repeat"/>
    <property type="match status" value="1"/>
</dbReference>
<comment type="caution">
    <text evidence="2">The sequence shown here is derived from an EMBL/GenBank/DDBJ whole genome shotgun (WGS) entry which is preliminary data.</text>
</comment>
<proteinExistence type="predicted"/>
<dbReference type="OrthoDB" id="3540123at2759"/>
<name>W9CIJ7_SCLBF</name>
<keyword evidence="3" id="KW-1185">Reference proteome</keyword>
<reference evidence="2 3" key="1">
    <citation type="journal article" date="2014" name="Genome Announc.">
        <title>Draft genome sequence of Sclerotinia borealis, a psychrophilic plant pathogenic fungus.</title>
        <authorList>
            <person name="Mardanov A.V."/>
            <person name="Beletsky A.V."/>
            <person name="Kadnikov V.V."/>
            <person name="Ignatov A.N."/>
            <person name="Ravin N.V."/>
        </authorList>
    </citation>
    <scope>NUCLEOTIDE SEQUENCE [LARGE SCALE GENOMIC DNA]</scope>
    <source>
        <strain evidence="3">F-4157</strain>
    </source>
</reference>
<feature type="compositionally biased region" description="Polar residues" evidence="1">
    <location>
        <begin position="145"/>
        <end position="157"/>
    </location>
</feature>
<protein>
    <submittedName>
        <fullName evidence="2">Uncharacterized protein</fullName>
    </submittedName>
</protein>
<feature type="region of interest" description="Disordered" evidence="1">
    <location>
        <begin position="472"/>
        <end position="561"/>
    </location>
</feature>
<accession>W9CIJ7</accession>
<evidence type="ECO:0000313" key="3">
    <source>
        <dbReference type="Proteomes" id="UP000019487"/>
    </source>
</evidence>
<organism evidence="2 3">
    <name type="scientific">Sclerotinia borealis (strain F-4128)</name>
    <dbReference type="NCBI Taxonomy" id="1432307"/>
    <lineage>
        <taxon>Eukaryota</taxon>
        <taxon>Fungi</taxon>
        <taxon>Dikarya</taxon>
        <taxon>Ascomycota</taxon>
        <taxon>Pezizomycotina</taxon>
        <taxon>Leotiomycetes</taxon>
        <taxon>Helotiales</taxon>
        <taxon>Sclerotiniaceae</taxon>
        <taxon>Sclerotinia</taxon>
    </lineage>
</organism>
<dbReference type="Proteomes" id="UP000019487">
    <property type="component" value="Unassembled WGS sequence"/>
</dbReference>
<evidence type="ECO:0000313" key="2">
    <source>
        <dbReference type="EMBL" id="ESZ96592.1"/>
    </source>
</evidence>
<dbReference type="EMBL" id="AYSA01000133">
    <property type="protein sequence ID" value="ESZ96592.1"/>
    <property type="molecule type" value="Genomic_DNA"/>
</dbReference>
<feature type="region of interest" description="Disordered" evidence="1">
    <location>
        <begin position="19"/>
        <end position="90"/>
    </location>
</feature>
<feature type="compositionally biased region" description="Basic and acidic residues" evidence="1">
    <location>
        <begin position="540"/>
        <end position="561"/>
    </location>
</feature>
<evidence type="ECO:0000256" key="1">
    <source>
        <dbReference type="SAM" id="MobiDB-lite"/>
    </source>
</evidence>
<dbReference type="InterPro" id="IPR016024">
    <property type="entry name" value="ARM-type_fold"/>
</dbReference>
<feature type="region of interest" description="Disordered" evidence="1">
    <location>
        <begin position="129"/>
        <end position="157"/>
    </location>
</feature>
<gene>
    <name evidence="2" type="ORF">SBOR_3024</name>
</gene>
<dbReference type="HOGENOM" id="CLU_414557_0_0_1"/>
<dbReference type="AlphaFoldDB" id="W9CIJ7"/>
<feature type="compositionally biased region" description="Acidic residues" evidence="1">
    <location>
        <begin position="482"/>
        <end position="526"/>
    </location>
</feature>